<dbReference type="PANTHER" id="PTHR47843">
    <property type="entry name" value="BTB DOMAIN-CONTAINING PROTEIN-RELATED"/>
    <property type="match status" value="1"/>
</dbReference>
<dbReference type="SMART" id="SM00225">
    <property type="entry name" value="BTB"/>
    <property type="match status" value="1"/>
</dbReference>
<dbReference type="EMBL" id="MU251379">
    <property type="protein sequence ID" value="KAG9237829.1"/>
    <property type="molecule type" value="Genomic_DNA"/>
</dbReference>
<feature type="domain" description="BTB" evidence="1">
    <location>
        <begin position="50"/>
        <end position="111"/>
    </location>
</feature>
<organism evidence="2 3">
    <name type="scientific">Amylocarpus encephaloides</name>
    <dbReference type="NCBI Taxonomy" id="45428"/>
    <lineage>
        <taxon>Eukaryota</taxon>
        <taxon>Fungi</taxon>
        <taxon>Dikarya</taxon>
        <taxon>Ascomycota</taxon>
        <taxon>Pezizomycotina</taxon>
        <taxon>Leotiomycetes</taxon>
        <taxon>Helotiales</taxon>
        <taxon>Helotiales incertae sedis</taxon>
        <taxon>Amylocarpus</taxon>
    </lineage>
</organism>
<dbReference type="InterPro" id="IPR011333">
    <property type="entry name" value="SKP1/BTB/POZ_sf"/>
</dbReference>
<dbReference type="OrthoDB" id="6359816at2759"/>
<accession>A0A9P7YQ04</accession>
<dbReference type="PANTHER" id="PTHR47843:SF2">
    <property type="entry name" value="BTB DOMAIN-CONTAINING PROTEIN"/>
    <property type="match status" value="1"/>
</dbReference>
<sequence>MPATLARTVEFHHRKLLRAPALQFNQMVAIVEIPVERPTGFLDQLGTEIVDIYVGSSKHQIRVHKALLASKVPYFKAMFEGGFMEFEQNSCTLPEEDPIIFGLFIEYLYGGGRLGPIDIEKSTTTNGPVVDRIKLYGYAEKICFVEMADYIMTNLVSTFHHYLRTPSKEGIRLAYSVTKPGSPIRKYMSQSLWYIMKYVDESSWSPDVVCEILRGVDDLLLDVVVAGRGRKSNNYFMGEKRNTDPRLYSKCEWHAHPRGAACALQGEIL</sequence>
<evidence type="ECO:0000259" key="1">
    <source>
        <dbReference type="PROSITE" id="PS50097"/>
    </source>
</evidence>
<dbReference type="Proteomes" id="UP000824998">
    <property type="component" value="Unassembled WGS sequence"/>
</dbReference>
<dbReference type="Pfam" id="PF00651">
    <property type="entry name" value="BTB"/>
    <property type="match status" value="1"/>
</dbReference>
<dbReference type="CDD" id="cd18186">
    <property type="entry name" value="BTB_POZ_ZBTB_KLHL-like"/>
    <property type="match status" value="1"/>
</dbReference>
<dbReference type="SUPFAM" id="SSF54695">
    <property type="entry name" value="POZ domain"/>
    <property type="match status" value="1"/>
</dbReference>
<evidence type="ECO:0000313" key="3">
    <source>
        <dbReference type="Proteomes" id="UP000824998"/>
    </source>
</evidence>
<dbReference type="AlphaFoldDB" id="A0A9P7YQ04"/>
<keyword evidence="3" id="KW-1185">Reference proteome</keyword>
<name>A0A9P7YQ04_9HELO</name>
<dbReference type="InterPro" id="IPR000210">
    <property type="entry name" value="BTB/POZ_dom"/>
</dbReference>
<gene>
    <name evidence="2" type="ORF">BJ875DRAFT_113722</name>
</gene>
<reference evidence="2" key="1">
    <citation type="journal article" date="2021" name="IMA Fungus">
        <title>Genomic characterization of three marine fungi, including Emericellopsis atlantica sp. nov. with signatures of a generalist lifestyle and marine biomass degradation.</title>
        <authorList>
            <person name="Hagestad O.C."/>
            <person name="Hou L."/>
            <person name="Andersen J.H."/>
            <person name="Hansen E.H."/>
            <person name="Altermark B."/>
            <person name="Li C."/>
            <person name="Kuhnert E."/>
            <person name="Cox R.J."/>
            <person name="Crous P.W."/>
            <person name="Spatafora J.W."/>
            <person name="Lail K."/>
            <person name="Amirebrahimi M."/>
            <person name="Lipzen A."/>
            <person name="Pangilinan J."/>
            <person name="Andreopoulos W."/>
            <person name="Hayes R.D."/>
            <person name="Ng V."/>
            <person name="Grigoriev I.V."/>
            <person name="Jackson S.A."/>
            <person name="Sutton T.D.S."/>
            <person name="Dobson A.D.W."/>
            <person name="Rama T."/>
        </authorList>
    </citation>
    <scope>NUCLEOTIDE SEQUENCE</scope>
    <source>
        <strain evidence="2">TRa018bII</strain>
    </source>
</reference>
<evidence type="ECO:0000313" key="2">
    <source>
        <dbReference type="EMBL" id="KAG9237829.1"/>
    </source>
</evidence>
<dbReference type="Gene3D" id="3.30.710.10">
    <property type="entry name" value="Potassium Channel Kv1.1, Chain A"/>
    <property type="match status" value="1"/>
</dbReference>
<dbReference type="PROSITE" id="PS50097">
    <property type="entry name" value="BTB"/>
    <property type="match status" value="1"/>
</dbReference>
<comment type="caution">
    <text evidence="2">The sequence shown here is derived from an EMBL/GenBank/DDBJ whole genome shotgun (WGS) entry which is preliminary data.</text>
</comment>
<protein>
    <recommendedName>
        <fullName evidence="1">BTB domain-containing protein</fullName>
    </recommendedName>
</protein>
<proteinExistence type="predicted"/>